<sequence>MFVSIKNFFKSAYEFMSSKITGAYVRVNDWLVDKLTGEILDELDVNPTFWNAVYRAGRIALLGKRDSSIKESVIRNATVALVAISGGALAAGVFQMTLSSGFMIAVASIYGALFVFNLALELIRNHMIKEVNAVMGNFEDFATE</sequence>
<reference evidence="2" key="2">
    <citation type="submission" date="2023-04" db="EMBL/GenBank/DDBJ databases">
        <authorList>
            <person name="Beletskiy A.V."/>
            <person name="Mardanov A.V."/>
            <person name="Ravin N.V."/>
        </authorList>
    </citation>
    <scope>NUCLEOTIDE SEQUENCE</scope>
    <source>
        <strain evidence="2">GKL-02</strain>
    </source>
</reference>
<dbReference type="AlphaFoldDB" id="A0AA95H878"/>
<accession>A0AA95H878</accession>
<dbReference type="EMBL" id="CP124756">
    <property type="protein sequence ID" value="WGZ92667.1"/>
    <property type="molecule type" value="Genomic_DNA"/>
</dbReference>
<evidence type="ECO:0000313" key="2">
    <source>
        <dbReference type="EMBL" id="WGZ92667.1"/>
    </source>
</evidence>
<proteinExistence type="predicted"/>
<dbReference type="KEGG" id="tput:QJT81_12415"/>
<gene>
    <name evidence="2" type="ORF">QJT81_12415</name>
</gene>
<keyword evidence="1" id="KW-0812">Transmembrane</keyword>
<keyword evidence="1" id="KW-0472">Membrane</keyword>
<dbReference type="Proteomes" id="UP001301326">
    <property type="component" value="Chromosome"/>
</dbReference>
<organism evidence="2">
    <name type="scientific">Candidatus Thiothrix putei</name>
    <dbReference type="NCBI Taxonomy" id="3080811"/>
    <lineage>
        <taxon>Bacteria</taxon>
        <taxon>Pseudomonadati</taxon>
        <taxon>Pseudomonadota</taxon>
        <taxon>Gammaproteobacteria</taxon>
        <taxon>Thiotrichales</taxon>
        <taxon>Thiotrichaceae</taxon>
        <taxon>Thiothrix</taxon>
    </lineage>
</organism>
<name>A0AA95H878_9GAMM</name>
<protein>
    <submittedName>
        <fullName evidence="2">Uncharacterized protein</fullName>
    </submittedName>
</protein>
<keyword evidence="1" id="KW-1133">Transmembrane helix</keyword>
<feature type="transmembrane region" description="Helical" evidence="1">
    <location>
        <begin position="73"/>
        <end position="94"/>
    </location>
</feature>
<evidence type="ECO:0000256" key="1">
    <source>
        <dbReference type="SAM" id="Phobius"/>
    </source>
</evidence>
<reference evidence="2" key="1">
    <citation type="journal article" date="2023" name="Int. J. Mol. Sci.">
        <title>Metagenomics Revealed a New Genus 'Candidatus Thiocaldithrix dubininis' gen. nov., sp. nov. and a New Species 'Candidatus Thiothrix putei' sp. nov. in the Family Thiotrichaceae, Some Members of Which Have Traits of Both Na+- and H+-Motive Energetics.</title>
        <authorList>
            <person name="Ravin N.V."/>
            <person name="Muntyan M.S."/>
            <person name="Smolyakov D.D."/>
            <person name="Rudenko T.S."/>
            <person name="Beletsky A.V."/>
            <person name="Mardanov A.V."/>
            <person name="Grabovich M.Y."/>
        </authorList>
    </citation>
    <scope>NUCLEOTIDE SEQUENCE</scope>
    <source>
        <strain evidence="2">GKL-02</strain>
    </source>
</reference>
<feature type="transmembrane region" description="Helical" evidence="1">
    <location>
        <begin position="100"/>
        <end position="120"/>
    </location>
</feature>